<feature type="region of interest" description="Disordered" evidence="1">
    <location>
        <begin position="1"/>
        <end position="135"/>
    </location>
</feature>
<protein>
    <submittedName>
        <fullName evidence="2">Unannotated protein</fullName>
    </submittedName>
</protein>
<feature type="compositionally biased region" description="Basic and acidic residues" evidence="1">
    <location>
        <begin position="1"/>
        <end position="10"/>
    </location>
</feature>
<sequence length="135" mass="14437">MADAGGHHDAATSSGVSITERLNGRASNKEQHCEEHDPQHRGNRQPRLRHPVVLLAHSSEAETQESGKTNSRERKAKDGDLETVGSSFVAGGGEANHHGGEPQRCETNDHSKNVDQQNNLVPGACKCFGDEHGGS</sequence>
<dbReference type="EMBL" id="CAEZSU010000215">
    <property type="protein sequence ID" value="CAB4562902.1"/>
    <property type="molecule type" value="Genomic_DNA"/>
</dbReference>
<feature type="compositionally biased region" description="Basic residues" evidence="1">
    <location>
        <begin position="41"/>
        <end position="50"/>
    </location>
</feature>
<name>A0A6J6DFQ1_9ZZZZ</name>
<evidence type="ECO:0000313" key="2">
    <source>
        <dbReference type="EMBL" id="CAB4562902.1"/>
    </source>
</evidence>
<organism evidence="2">
    <name type="scientific">freshwater metagenome</name>
    <dbReference type="NCBI Taxonomy" id="449393"/>
    <lineage>
        <taxon>unclassified sequences</taxon>
        <taxon>metagenomes</taxon>
        <taxon>ecological metagenomes</taxon>
    </lineage>
</organism>
<gene>
    <name evidence="2" type="ORF">UFOPK1495_01607</name>
</gene>
<reference evidence="2" key="1">
    <citation type="submission" date="2020-05" db="EMBL/GenBank/DDBJ databases">
        <authorList>
            <person name="Chiriac C."/>
            <person name="Salcher M."/>
            <person name="Ghai R."/>
            <person name="Kavagutti S V."/>
        </authorList>
    </citation>
    <scope>NUCLEOTIDE SEQUENCE</scope>
</reference>
<evidence type="ECO:0000256" key="1">
    <source>
        <dbReference type="SAM" id="MobiDB-lite"/>
    </source>
</evidence>
<accession>A0A6J6DFQ1</accession>
<proteinExistence type="predicted"/>
<feature type="compositionally biased region" description="Basic and acidic residues" evidence="1">
    <location>
        <begin position="95"/>
        <end position="113"/>
    </location>
</feature>
<dbReference type="AlphaFoldDB" id="A0A6J6DFQ1"/>
<feature type="compositionally biased region" description="Basic and acidic residues" evidence="1">
    <location>
        <begin position="70"/>
        <end position="80"/>
    </location>
</feature>
<feature type="compositionally biased region" description="Basic and acidic residues" evidence="1">
    <location>
        <begin position="27"/>
        <end position="40"/>
    </location>
</feature>